<dbReference type="PIRSF" id="PIRSF000303">
    <property type="entry name" value="Glutathion_perox"/>
    <property type="match status" value="1"/>
</dbReference>
<dbReference type="PANTHER" id="PTHR11592:SF78">
    <property type="entry name" value="GLUTATHIONE PEROXIDASE"/>
    <property type="match status" value="1"/>
</dbReference>
<organism evidence="6 7">
    <name type="scientific">Limibacillus halophilus</name>
    <dbReference type="NCBI Taxonomy" id="1579333"/>
    <lineage>
        <taxon>Bacteria</taxon>
        <taxon>Pseudomonadati</taxon>
        <taxon>Pseudomonadota</taxon>
        <taxon>Alphaproteobacteria</taxon>
        <taxon>Rhodospirillales</taxon>
        <taxon>Rhodovibrionaceae</taxon>
        <taxon>Limibacillus</taxon>
    </lineage>
</organism>
<feature type="active site" evidence="4">
    <location>
        <position position="41"/>
    </location>
</feature>
<keyword evidence="7" id="KW-1185">Reference proteome</keyword>
<comment type="caution">
    <text evidence="6">The sequence shown here is derived from an EMBL/GenBank/DDBJ whole genome shotgun (WGS) entry which is preliminary data.</text>
</comment>
<evidence type="ECO:0000313" key="6">
    <source>
        <dbReference type="EMBL" id="MBB3066294.1"/>
    </source>
</evidence>
<dbReference type="GO" id="GO:0034599">
    <property type="term" value="P:cellular response to oxidative stress"/>
    <property type="evidence" value="ECO:0007669"/>
    <property type="project" value="TreeGrafter"/>
</dbReference>
<dbReference type="Gene3D" id="3.40.30.10">
    <property type="entry name" value="Glutaredoxin"/>
    <property type="match status" value="1"/>
</dbReference>
<evidence type="ECO:0000256" key="3">
    <source>
        <dbReference type="ARBA" id="ARBA00023002"/>
    </source>
</evidence>
<evidence type="ECO:0000313" key="7">
    <source>
        <dbReference type="Proteomes" id="UP000581135"/>
    </source>
</evidence>
<dbReference type="AlphaFoldDB" id="A0A839SXC0"/>
<dbReference type="GO" id="GO:0004601">
    <property type="term" value="F:peroxidase activity"/>
    <property type="evidence" value="ECO:0007669"/>
    <property type="project" value="UniProtKB-KW"/>
</dbReference>
<accession>A0A839SXC0</accession>
<evidence type="ECO:0000256" key="1">
    <source>
        <dbReference type="ARBA" id="ARBA00006926"/>
    </source>
</evidence>
<evidence type="ECO:0000256" key="4">
    <source>
        <dbReference type="PIRSR" id="PIRSR000303-1"/>
    </source>
</evidence>
<dbReference type="PROSITE" id="PS51355">
    <property type="entry name" value="GLUTATHIONE_PEROXID_3"/>
    <property type="match status" value="1"/>
</dbReference>
<dbReference type="RefSeq" id="WP_221205886.1">
    <property type="nucleotide sequence ID" value="NZ_JACHXA010000007.1"/>
</dbReference>
<gene>
    <name evidence="6" type="ORF">FHR98_002599</name>
</gene>
<dbReference type="Pfam" id="PF00255">
    <property type="entry name" value="GSHPx"/>
    <property type="match status" value="1"/>
</dbReference>
<dbReference type="PRINTS" id="PR01011">
    <property type="entry name" value="GLUTPROXDASE"/>
</dbReference>
<name>A0A839SXC0_9PROT</name>
<dbReference type="InterPro" id="IPR029759">
    <property type="entry name" value="GPX_AS"/>
</dbReference>
<dbReference type="InterPro" id="IPR036249">
    <property type="entry name" value="Thioredoxin-like_sf"/>
</dbReference>
<keyword evidence="3 5" id="KW-0560">Oxidoreductase</keyword>
<keyword evidence="2 5" id="KW-0575">Peroxidase</keyword>
<dbReference type="SUPFAM" id="SSF52833">
    <property type="entry name" value="Thioredoxin-like"/>
    <property type="match status" value="1"/>
</dbReference>
<evidence type="ECO:0000256" key="5">
    <source>
        <dbReference type="RuleBase" id="RU000499"/>
    </source>
</evidence>
<dbReference type="CDD" id="cd00340">
    <property type="entry name" value="GSH_Peroxidase"/>
    <property type="match status" value="1"/>
</dbReference>
<evidence type="ECO:0000256" key="2">
    <source>
        <dbReference type="ARBA" id="ARBA00022559"/>
    </source>
</evidence>
<sequence length="164" mass="18170">MSAESQGNAHAFGFTAIEGAPLPMETFAGRPVLLVNVASECGFTPQYENLQRVWETYRERGLVVLGVPSNDFGAQEPGSEAEIKTFCETRFGIDFPMTRKEKVVGPDAHPLYRWIRESLGEAGEPRWNFHKYLLSAEGELLDAWPSAVKPDEEPVTTAIEAALQ</sequence>
<dbReference type="PANTHER" id="PTHR11592">
    <property type="entry name" value="GLUTATHIONE PEROXIDASE"/>
    <property type="match status" value="1"/>
</dbReference>
<reference evidence="6 7" key="1">
    <citation type="submission" date="2020-08" db="EMBL/GenBank/DDBJ databases">
        <title>Genomic Encyclopedia of Type Strains, Phase III (KMG-III): the genomes of soil and plant-associated and newly described type strains.</title>
        <authorList>
            <person name="Whitman W."/>
        </authorList>
    </citation>
    <scope>NUCLEOTIDE SEQUENCE [LARGE SCALE GENOMIC DNA]</scope>
    <source>
        <strain evidence="6 7">CECT 8803</strain>
    </source>
</reference>
<dbReference type="Proteomes" id="UP000581135">
    <property type="component" value="Unassembled WGS sequence"/>
</dbReference>
<proteinExistence type="inferred from homology"/>
<protein>
    <recommendedName>
        <fullName evidence="5">Glutathione peroxidase</fullName>
    </recommendedName>
</protein>
<dbReference type="InterPro" id="IPR000889">
    <property type="entry name" value="Glutathione_peroxidase"/>
</dbReference>
<comment type="similarity">
    <text evidence="1 5">Belongs to the glutathione peroxidase family.</text>
</comment>
<dbReference type="PROSITE" id="PS00460">
    <property type="entry name" value="GLUTATHIONE_PEROXID_1"/>
    <property type="match status" value="1"/>
</dbReference>
<dbReference type="EMBL" id="JACHXA010000007">
    <property type="protein sequence ID" value="MBB3066294.1"/>
    <property type="molecule type" value="Genomic_DNA"/>
</dbReference>